<evidence type="ECO:0000259" key="4">
    <source>
        <dbReference type="Pfam" id="PF03936"/>
    </source>
</evidence>
<dbReference type="InterPro" id="IPR050148">
    <property type="entry name" value="Terpene_synthase-like"/>
</dbReference>
<evidence type="ECO:0000313" key="6">
    <source>
        <dbReference type="Proteomes" id="UP001642487"/>
    </source>
</evidence>
<evidence type="ECO:0000313" key="5">
    <source>
        <dbReference type="EMBL" id="CAK9321614.1"/>
    </source>
</evidence>
<comment type="cofactor">
    <cofactor evidence="1">
        <name>Mg(2+)</name>
        <dbReference type="ChEBI" id="CHEBI:18420"/>
    </cofactor>
</comment>
<keyword evidence="6" id="KW-1185">Reference proteome</keyword>
<evidence type="ECO:0000256" key="1">
    <source>
        <dbReference type="ARBA" id="ARBA00001946"/>
    </source>
</evidence>
<sequence>MIASLLDDIYDAYGTFQELQQFTHALERWDENCIEGLPTYMKVCYKALMDIYRDIEQRISKDHNPYAIHYAKEAVHSFLSYIL</sequence>
<dbReference type="SUPFAM" id="SSF48576">
    <property type="entry name" value="Terpenoid synthases"/>
    <property type="match status" value="1"/>
</dbReference>
<dbReference type="Gene3D" id="1.10.600.10">
    <property type="entry name" value="Farnesyl Diphosphate Synthase"/>
    <property type="match status" value="1"/>
</dbReference>
<dbReference type="InterPro" id="IPR008949">
    <property type="entry name" value="Isoprenoid_synthase_dom_sf"/>
</dbReference>
<protein>
    <recommendedName>
        <fullName evidence="4">Terpene synthase metal-binding domain-containing protein</fullName>
    </recommendedName>
</protein>
<proteinExistence type="predicted"/>
<dbReference type="Proteomes" id="UP001642487">
    <property type="component" value="Chromosome 5"/>
</dbReference>
<accession>A0ABP0YM71</accession>
<keyword evidence="2" id="KW-0479">Metal-binding</keyword>
<evidence type="ECO:0000256" key="3">
    <source>
        <dbReference type="ARBA" id="ARBA00023239"/>
    </source>
</evidence>
<evidence type="ECO:0000256" key="2">
    <source>
        <dbReference type="ARBA" id="ARBA00022723"/>
    </source>
</evidence>
<dbReference type="EMBL" id="OZ021739">
    <property type="protein sequence ID" value="CAK9321614.1"/>
    <property type="molecule type" value="Genomic_DNA"/>
</dbReference>
<dbReference type="InterPro" id="IPR005630">
    <property type="entry name" value="Terpene_synthase_metal-bd"/>
</dbReference>
<dbReference type="PANTHER" id="PTHR31225">
    <property type="entry name" value="OS04G0344100 PROTEIN-RELATED"/>
    <property type="match status" value="1"/>
</dbReference>
<dbReference type="Pfam" id="PF03936">
    <property type="entry name" value="Terpene_synth_C"/>
    <property type="match status" value="1"/>
</dbReference>
<dbReference type="PANTHER" id="PTHR31225:SF221">
    <property type="entry name" value="(-)-GERMACRENE D SYNTHASE"/>
    <property type="match status" value="1"/>
</dbReference>
<feature type="domain" description="Terpene synthase metal-binding" evidence="4">
    <location>
        <begin position="2"/>
        <end position="81"/>
    </location>
</feature>
<reference evidence="5 6" key="1">
    <citation type="submission" date="2024-03" db="EMBL/GenBank/DDBJ databases">
        <authorList>
            <person name="Gkanogiannis A."/>
            <person name="Becerra Lopez-Lavalle L."/>
        </authorList>
    </citation>
    <scope>NUCLEOTIDE SEQUENCE [LARGE SCALE GENOMIC DNA]</scope>
</reference>
<organism evidence="5 6">
    <name type="scientific">Citrullus colocynthis</name>
    <name type="common">colocynth</name>
    <dbReference type="NCBI Taxonomy" id="252529"/>
    <lineage>
        <taxon>Eukaryota</taxon>
        <taxon>Viridiplantae</taxon>
        <taxon>Streptophyta</taxon>
        <taxon>Embryophyta</taxon>
        <taxon>Tracheophyta</taxon>
        <taxon>Spermatophyta</taxon>
        <taxon>Magnoliopsida</taxon>
        <taxon>eudicotyledons</taxon>
        <taxon>Gunneridae</taxon>
        <taxon>Pentapetalae</taxon>
        <taxon>rosids</taxon>
        <taxon>fabids</taxon>
        <taxon>Cucurbitales</taxon>
        <taxon>Cucurbitaceae</taxon>
        <taxon>Benincaseae</taxon>
        <taxon>Citrullus</taxon>
    </lineage>
</organism>
<keyword evidence="3" id="KW-0456">Lyase</keyword>
<name>A0ABP0YM71_9ROSI</name>
<gene>
    <name evidence="5" type="ORF">CITCOLO1_LOCUS13696</name>
</gene>